<evidence type="ECO:0000256" key="1">
    <source>
        <dbReference type="SAM" id="MobiDB-lite"/>
    </source>
</evidence>
<accession>A0A415P150</accession>
<comment type="caution">
    <text evidence="3">The sequence shown here is derived from an EMBL/GenBank/DDBJ whole genome shotgun (WGS) entry which is preliminary data.</text>
</comment>
<reference evidence="3 4" key="1">
    <citation type="submission" date="2018-08" db="EMBL/GenBank/DDBJ databases">
        <title>A genome reference for cultivated species of the human gut microbiota.</title>
        <authorList>
            <person name="Zou Y."/>
            <person name="Xue W."/>
            <person name="Luo G."/>
        </authorList>
    </citation>
    <scope>NUCLEOTIDE SEQUENCE [LARGE SCALE GENOMIC DNA]</scope>
    <source>
        <strain evidence="3 4">AF35-6BH</strain>
    </source>
</reference>
<dbReference type="AlphaFoldDB" id="A0A415P150"/>
<dbReference type="OrthoDB" id="9779344at2"/>
<feature type="region of interest" description="Disordered" evidence="1">
    <location>
        <begin position="1"/>
        <end position="27"/>
    </location>
</feature>
<dbReference type="InterPro" id="IPR007557">
    <property type="entry name" value="PSP1_C"/>
</dbReference>
<dbReference type="PROSITE" id="PS51411">
    <property type="entry name" value="PSP1_C"/>
    <property type="match status" value="1"/>
</dbReference>
<dbReference type="GO" id="GO:0005737">
    <property type="term" value="C:cytoplasm"/>
    <property type="evidence" value="ECO:0007669"/>
    <property type="project" value="TreeGrafter"/>
</dbReference>
<protein>
    <submittedName>
        <fullName evidence="3">Stage 0 sporulation protein</fullName>
    </submittedName>
</protein>
<proteinExistence type="predicted"/>
<dbReference type="NCBIfam" id="NF041131">
    <property type="entry name" value="RicT_YaaT_fam"/>
    <property type="match status" value="1"/>
</dbReference>
<evidence type="ECO:0000313" key="3">
    <source>
        <dbReference type="EMBL" id="RHM06500.1"/>
    </source>
</evidence>
<dbReference type="Pfam" id="PF04468">
    <property type="entry name" value="PSP1"/>
    <property type="match status" value="1"/>
</dbReference>
<gene>
    <name evidence="3" type="ORF">DWZ83_09740</name>
</gene>
<dbReference type="Proteomes" id="UP000284868">
    <property type="component" value="Unassembled WGS sequence"/>
</dbReference>
<dbReference type="EMBL" id="QRPK01000083">
    <property type="protein sequence ID" value="RHM06500.1"/>
    <property type="molecule type" value="Genomic_DNA"/>
</dbReference>
<name>A0A415P150_9FIRM</name>
<dbReference type="RefSeq" id="WP_022419673.1">
    <property type="nucleotide sequence ID" value="NZ_CAUFDR010000083.1"/>
</dbReference>
<feature type="domain" description="PSP1 C-terminal" evidence="2">
    <location>
        <begin position="90"/>
        <end position="175"/>
    </location>
</feature>
<dbReference type="PANTHER" id="PTHR43830:SF3">
    <property type="entry name" value="PROTEIN PSP1"/>
    <property type="match status" value="1"/>
</dbReference>
<organism evidence="3 4">
    <name type="scientific">Amedibacillus dolichus</name>
    <dbReference type="NCBI Taxonomy" id="31971"/>
    <lineage>
        <taxon>Bacteria</taxon>
        <taxon>Bacillati</taxon>
        <taxon>Bacillota</taxon>
        <taxon>Erysipelotrichia</taxon>
        <taxon>Erysipelotrichales</taxon>
        <taxon>Erysipelotrichaceae</taxon>
        <taxon>Amedibacillus</taxon>
    </lineage>
</organism>
<dbReference type="PANTHER" id="PTHR43830">
    <property type="entry name" value="PROTEIN PSP1"/>
    <property type="match status" value="1"/>
</dbReference>
<dbReference type="InterPro" id="IPR047767">
    <property type="entry name" value="PSP1-like"/>
</dbReference>
<feature type="compositionally biased region" description="Basic residues" evidence="1">
    <location>
        <begin position="1"/>
        <end position="17"/>
    </location>
</feature>
<evidence type="ECO:0000313" key="4">
    <source>
        <dbReference type="Proteomes" id="UP000284868"/>
    </source>
</evidence>
<sequence>MSYEHKPHKTNAHQKQHTPKERKEDSKSAQSYRYVAYVSFSESKKVYTFGCDVNTYKVGDKVIVETIRGLEMGEIVKESEAFFSNGMEIKPILRKATEKDLKQVKENEEKAKKAMEICRECIQKLHLDMNLIEAEYTLDCSKIIFVYVADERVDFRELLKELASIFKCRIELRQIGPRNKSKIIGGLGSCGMETCCSRFLNDFEVISINMAKNQLLALNIQKLSGQCGKLMCCLRYEDSQYKKLREGLPKLNSQVEYKGQRYRITSMNVLLQQVKIENKEDVQFLDFKELWPDIDFSNR</sequence>
<feature type="compositionally biased region" description="Basic and acidic residues" evidence="1">
    <location>
        <begin position="18"/>
        <end position="27"/>
    </location>
</feature>
<evidence type="ECO:0000259" key="2">
    <source>
        <dbReference type="PROSITE" id="PS51411"/>
    </source>
</evidence>
<keyword evidence="4" id="KW-1185">Reference proteome</keyword>